<dbReference type="PANTHER" id="PTHR31315">
    <property type="entry name" value="PROTEIN SIP5"/>
    <property type="match status" value="1"/>
</dbReference>
<proteinExistence type="predicted"/>
<evidence type="ECO:0000313" key="2">
    <source>
        <dbReference type="EMBL" id="KAJ6230407.1"/>
    </source>
</evidence>
<accession>A0ABQ8XCR8</accession>
<evidence type="ECO:0000256" key="1">
    <source>
        <dbReference type="SAM" id="Coils"/>
    </source>
</evidence>
<dbReference type="InterPro" id="IPR013083">
    <property type="entry name" value="Znf_RING/FYVE/PHD"/>
</dbReference>
<dbReference type="PANTHER" id="PTHR31315:SF1">
    <property type="entry name" value="PROTEIN SIP5"/>
    <property type="match status" value="1"/>
</dbReference>
<keyword evidence="1" id="KW-0175">Coiled coil</keyword>
<dbReference type="InterPro" id="IPR039301">
    <property type="entry name" value="Sip5/DA2"/>
</dbReference>
<name>A0ABQ8XCR8_9EUKA</name>
<dbReference type="Gene3D" id="3.30.40.10">
    <property type="entry name" value="Zinc/RING finger domain, C3HC4 (zinc finger)"/>
    <property type="match status" value="1"/>
</dbReference>
<evidence type="ECO:0000313" key="3">
    <source>
        <dbReference type="Proteomes" id="UP001150062"/>
    </source>
</evidence>
<keyword evidence="3" id="KW-1185">Reference proteome</keyword>
<protein>
    <submittedName>
        <fullName evidence="2">Protein sip5</fullName>
    </submittedName>
</protein>
<dbReference type="Proteomes" id="UP001150062">
    <property type="component" value="Unassembled WGS sequence"/>
</dbReference>
<comment type="caution">
    <text evidence="2">The sequence shown here is derived from an EMBL/GenBank/DDBJ whole genome shotgun (WGS) entry which is preliminary data.</text>
</comment>
<organism evidence="2 3">
    <name type="scientific">Anaeramoeba flamelloides</name>
    <dbReference type="NCBI Taxonomy" id="1746091"/>
    <lineage>
        <taxon>Eukaryota</taxon>
        <taxon>Metamonada</taxon>
        <taxon>Anaeramoebidae</taxon>
        <taxon>Anaeramoeba</taxon>
    </lineage>
</organism>
<gene>
    <name evidence="2" type="ORF">M0813_07046</name>
</gene>
<dbReference type="EMBL" id="JAOAOG010000313">
    <property type="protein sequence ID" value="KAJ6230407.1"/>
    <property type="molecule type" value="Genomic_DNA"/>
</dbReference>
<reference evidence="2" key="1">
    <citation type="submission" date="2022-08" db="EMBL/GenBank/DDBJ databases">
        <title>Novel sulfate-reducing endosymbionts in the free-living metamonad Anaeramoeba.</title>
        <authorList>
            <person name="Jerlstrom-Hultqvist J."/>
            <person name="Cepicka I."/>
            <person name="Gallot-Lavallee L."/>
            <person name="Salas-Leiva D."/>
            <person name="Curtis B.A."/>
            <person name="Zahonova K."/>
            <person name="Pipaliya S."/>
            <person name="Dacks J."/>
            <person name="Roger A.J."/>
        </authorList>
    </citation>
    <scope>NUCLEOTIDE SEQUENCE</scope>
    <source>
        <strain evidence="2">Schooner1</strain>
    </source>
</reference>
<sequence>MGSNTSKSDQKKTLLSFENERKIYFGPTYEIYPQIKYSKDRVKKLIINQSIAPMFPPEDEQNIRHSVECSICNYFFPITNISCCCRNTICTECFLQIAPNGEPNKINLINCPWCRKERFKIKYDPNLLPYYQKIYKRRNGEEKRKMYILEKKAKKNELFEFEKERNRIKNKLLKIKDKEEKEGSYRIFELQEQEKKQKRELNKKLFLEQKNNQEKIDQENIQMINQSTQFSVRQQNEILNNLFFTPQSMKFHYTNNDFFINMLTHLPPQQNQENVN</sequence>
<feature type="coiled-coil region" evidence="1">
    <location>
        <begin position="151"/>
        <end position="210"/>
    </location>
</feature>